<feature type="coiled-coil region" evidence="2">
    <location>
        <begin position="342"/>
        <end position="383"/>
    </location>
</feature>
<dbReference type="GO" id="GO:0060285">
    <property type="term" value="P:cilium-dependent cell motility"/>
    <property type="evidence" value="ECO:0007669"/>
    <property type="project" value="TreeGrafter"/>
</dbReference>
<feature type="compositionally biased region" description="Low complexity" evidence="3">
    <location>
        <begin position="888"/>
        <end position="908"/>
    </location>
</feature>
<feature type="coiled-coil region" evidence="2">
    <location>
        <begin position="174"/>
        <end position="219"/>
    </location>
</feature>
<dbReference type="InterPro" id="IPR033290">
    <property type="entry name" value="CCDC39"/>
</dbReference>
<keyword evidence="1 2" id="KW-0175">Coiled coil</keyword>
<dbReference type="PANTHER" id="PTHR18962">
    <property type="entry name" value="COILED-COIL DOMAIN-CONTAINING PROTEIN 39"/>
    <property type="match status" value="1"/>
</dbReference>
<dbReference type="PANTHER" id="PTHR18962:SF0">
    <property type="entry name" value="COILED-COIL DOMAIN-CONTAINING PROTEIN 39"/>
    <property type="match status" value="1"/>
</dbReference>
<dbReference type="Proteomes" id="UP001295684">
    <property type="component" value="Unassembled WGS sequence"/>
</dbReference>
<proteinExistence type="predicted"/>
<evidence type="ECO:0000313" key="4">
    <source>
        <dbReference type="EMBL" id="CAI2383185.1"/>
    </source>
</evidence>
<accession>A0AAD1Y395</accession>
<evidence type="ECO:0000256" key="1">
    <source>
        <dbReference type="ARBA" id="ARBA00023054"/>
    </source>
</evidence>
<comment type="caution">
    <text evidence="4">The sequence shown here is derived from an EMBL/GenBank/DDBJ whole genome shotgun (WGS) entry which is preliminary data.</text>
</comment>
<dbReference type="EMBL" id="CAMPGE010025427">
    <property type="protein sequence ID" value="CAI2383185.1"/>
    <property type="molecule type" value="Genomic_DNA"/>
</dbReference>
<feature type="coiled-coil region" evidence="2">
    <location>
        <begin position="41"/>
        <end position="145"/>
    </location>
</feature>
<dbReference type="Gene3D" id="1.10.287.1490">
    <property type="match status" value="1"/>
</dbReference>
<feature type="coiled-coil region" evidence="2">
    <location>
        <begin position="617"/>
        <end position="644"/>
    </location>
</feature>
<keyword evidence="5" id="KW-1185">Reference proteome</keyword>
<sequence length="922" mass="107391">MSDNNDHGGLPDDAGDINNYDLDEDFPEYANDQNKELNLIVREKIQLIHHLNIEIEEHNERLKILEEHLRSVKQELIHTQALVDSKNQAIETEEHMKQIAERQAGRLKNELSKLDQRVADQQDRLNNIQNMIFKANEKMDQYKLEMNWNQEELEQWALATRQKEEDNLTLEKYRRADEAQIKELTLTIEKLTIEVSRKAQELEKEVTETQAAQIELDKTAQEFKRVHQERHKIYQQWSESIKAARMVEEQIASLGEEFGRAREYLNKKNEDYAGTNEKLKRDKEENKNLESEIAVEERNISKLREDIAAKDEFKENLTGEESILKNRLTSFATELANRRSNISALNSELEAKMERLDTSEKRYNSTKERLEKERGAKDNLEAANTNAKEGYEEADYLVNQVNKDIEFKKKDLFNESQMLFEYREKQANLISDISGTLSATRNLNANINKLKSEKQKQKELLYDAEFNIQQMERKVSQAKGDKTLEEVKKSQKEIDELQEALDELKEKHHGLDKANKQLIDELRTLDRNIVKVKDERSNLETQIRELELENEMAVSDLEKIKTHKESTLVQHDVMKLEIKKLKYTVNVESDKVFSLENRKYQLEMSMEEREKEIQVHKDILVSELKAAEEERHKVAKELQKRKVKVKNLRVKFEGLVQKNKSSSEDQDSVGDHSQAYYVIKAAQDREELQRYGDELDGKISKCEKEIKALENTSNHLLKRNKNYRDKFLRGAEGADLEKKQILEEQCRAASETLFKKRKEVQKLNKEYDDDMSRLMEIQTRHQNYMRKNEEMNQQKEYLNKEISEQGGKIDRAENTKASNLDQVKSSVPDFEDSTRAKDIALEVEQLKTKYLMNAIGVLVNDMPSLKEILDHPLQEIGLDIPQVSERPGTSSSQRSRASRASGGSRASRGSGGSRMSGSSRPM</sequence>
<organism evidence="4 5">
    <name type="scientific">Euplotes crassus</name>
    <dbReference type="NCBI Taxonomy" id="5936"/>
    <lineage>
        <taxon>Eukaryota</taxon>
        <taxon>Sar</taxon>
        <taxon>Alveolata</taxon>
        <taxon>Ciliophora</taxon>
        <taxon>Intramacronucleata</taxon>
        <taxon>Spirotrichea</taxon>
        <taxon>Hypotrichia</taxon>
        <taxon>Euplotida</taxon>
        <taxon>Euplotidae</taxon>
        <taxon>Moneuplotes</taxon>
    </lineage>
</organism>
<reference evidence="4" key="1">
    <citation type="submission" date="2023-07" db="EMBL/GenBank/DDBJ databases">
        <authorList>
            <consortium name="AG Swart"/>
            <person name="Singh M."/>
            <person name="Singh A."/>
            <person name="Seah K."/>
            <person name="Emmerich C."/>
        </authorList>
    </citation>
    <scope>NUCLEOTIDE SEQUENCE</scope>
    <source>
        <strain evidence="4">DP1</strain>
    </source>
</reference>
<dbReference type="Pfam" id="PF24161">
    <property type="entry name" value="CCDC39"/>
    <property type="match status" value="1"/>
</dbReference>
<feature type="region of interest" description="Disordered" evidence="3">
    <location>
        <begin position="1"/>
        <end position="21"/>
    </location>
</feature>
<name>A0AAD1Y395_EUPCR</name>
<dbReference type="GO" id="GO:0003341">
    <property type="term" value="P:cilium movement"/>
    <property type="evidence" value="ECO:0007669"/>
    <property type="project" value="InterPro"/>
</dbReference>
<gene>
    <name evidence="4" type="ORF">ECRASSUSDP1_LOCUS24678</name>
</gene>
<evidence type="ECO:0000256" key="2">
    <source>
        <dbReference type="SAM" id="Coils"/>
    </source>
</evidence>
<feature type="coiled-coil region" evidence="2">
    <location>
        <begin position="265"/>
        <end position="306"/>
    </location>
</feature>
<protein>
    <recommendedName>
        <fullName evidence="6">Coiled-coil domain-containing protein 39</fullName>
    </recommendedName>
</protein>
<feature type="coiled-coil region" evidence="2">
    <location>
        <begin position="692"/>
        <end position="801"/>
    </location>
</feature>
<feature type="compositionally biased region" description="Basic and acidic residues" evidence="3">
    <location>
        <begin position="1"/>
        <end position="10"/>
    </location>
</feature>
<dbReference type="GO" id="GO:0036159">
    <property type="term" value="P:inner dynein arm assembly"/>
    <property type="evidence" value="ECO:0007669"/>
    <property type="project" value="InterPro"/>
</dbReference>
<evidence type="ECO:0000256" key="3">
    <source>
        <dbReference type="SAM" id="MobiDB-lite"/>
    </source>
</evidence>
<feature type="region of interest" description="Disordered" evidence="3">
    <location>
        <begin position="879"/>
        <end position="922"/>
    </location>
</feature>
<evidence type="ECO:0008006" key="6">
    <source>
        <dbReference type="Google" id="ProtNLM"/>
    </source>
</evidence>
<dbReference type="AlphaFoldDB" id="A0AAD1Y395"/>
<feature type="coiled-coil region" evidence="2">
    <location>
        <begin position="440"/>
        <end position="563"/>
    </location>
</feature>
<evidence type="ECO:0000313" key="5">
    <source>
        <dbReference type="Proteomes" id="UP001295684"/>
    </source>
</evidence>
<dbReference type="GO" id="GO:0005930">
    <property type="term" value="C:axoneme"/>
    <property type="evidence" value="ECO:0007669"/>
    <property type="project" value="InterPro"/>
</dbReference>